<gene>
    <name evidence="3" type="ORF">TOLI1172_LOCUS2806</name>
</gene>
<keyword evidence="1" id="KW-0175">Coiled coil</keyword>
<accession>A0A7S1EQS1</accession>
<dbReference type="AlphaFoldDB" id="A0A7S1EQS1"/>
<reference evidence="3" key="1">
    <citation type="submission" date="2021-01" db="EMBL/GenBank/DDBJ databases">
        <authorList>
            <person name="Corre E."/>
            <person name="Pelletier E."/>
            <person name="Niang G."/>
            <person name="Scheremetjew M."/>
            <person name="Finn R."/>
            <person name="Kale V."/>
            <person name="Holt S."/>
            <person name="Cochrane G."/>
            <person name="Meng A."/>
            <person name="Brown T."/>
            <person name="Cohen L."/>
        </authorList>
    </citation>
    <scope>NUCLEOTIDE SEQUENCE</scope>
    <source>
        <strain evidence="3">CCMP3278</strain>
    </source>
</reference>
<proteinExistence type="predicted"/>
<feature type="compositionally biased region" description="Polar residues" evidence="2">
    <location>
        <begin position="27"/>
        <end position="55"/>
    </location>
</feature>
<feature type="coiled-coil region" evidence="1">
    <location>
        <begin position="58"/>
        <end position="89"/>
    </location>
</feature>
<organism evidence="3">
    <name type="scientific">Timspurckia oligopyrenoides</name>
    <dbReference type="NCBI Taxonomy" id="708627"/>
    <lineage>
        <taxon>Eukaryota</taxon>
        <taxon>Rhodophyta</taxon>
        <taxon>Bangiophyceae</taxon>
        <taxon>Porphyridiales</taxon>
        <taxon>Porphyridiaceae</taxon>
        <taxon>Timspurckia</taxon>
    </lineage>
</organism>
<evidence type="ECO:0000256" key="1">
    <source>
        <dbReference type="SAM" id="Coils"/>
    </source>
</evidence>
<sequence>MSGGSVQKAPITILRRPHRNIEEESGRMSSTSGVESANVVSKQSAGDTGGESNVASDKNELELALEYAKVSMREALNEHRKRLDDADRMRTRELLQIVSTGINEKLIVSIREHLQKELDPLIEAVQFSLLDAAQKQSEILAQAVQSALVQRLDALSKDEKTLRAIRQSISDVARTALLPEMEIASRELLQTVAASLDSEIESRIAAPIRAEAENLVSSCASMVISSKRLQENRIVIDKALAVSAAQSSFAVASLSMDASSGDSTRQNSRSLGSVPSPTLEELLSLEKYREALAKCSSDEDLQCRLGEWILARDWDEGEISALVNQIAMEDVEVLLSSVGNALQLNSHLMNGLLFLHFGVLALEELQEESVDSPATEEVIHSSVVKLKSLLAHLKHLPIDPEEPDFVVDTALARQRKLVIHIVNSYILSNA</sequence>
<protein>
    <submittedName>
        <fullName evidence="3">Uncharacterized protein</fullName>
    </submittedName>
</protein>
<name>A0A7S1EQS1_9RHOD</name>
<feature type="region of interest" description="Disordered" evidence="2">
    <location>
        <begin position="1"/>
        <end position="55"/>
    </location>
</feature>
<evidence type="ECO:0000313" key="3">
    <source>
        <dbReference type="EMBL" id="CAD8818417.1"/>
    </source>
</evidence>
<dbReference type="EMBL" id="HBFP01003976">
    <property type="protein sequence ID" value="CAD8818417.1"/>
    <property type="molecule type" value="Transcribed_RNA"/>
</dbReference>
<evidence type="ECO:0000256" key="2">
    <source>
        <dbReference type="SAM" id="MobiDB-lite"/>
    </source>
</evidence>